<accession>A0A4R2QS19</accession>
<dbReference type="InterPro" id="IPR036291">
    <property type="entry name" value="NAD(P)-bd_dom_sf"/>
</dbReference>
<dbReference type="Gene3D" id="3.40.50.720">
    <property type="entry name" value="NAD(P)-binding Rossmann-like Domain"/>
    <property type="match status" value="1"/>
</dbReference>
<dbReference type="Proteomes" id="UP000294911">
    <property type="component" value="Unassembled WGS sequence"/>
</dbReference>
<protein>
    <recommendedName>
        <fullName evidence="3">Enoyl-ACP reductase-like protein</fullName>
    </recommendedName>
</protein>
<evidence type="ECO:0000313" key="1">
    <source>
        <dbReference type="EMBL" id="TCP51894.1"/>
    </source>
</evidence>
<organism evidence="1 2">
    <name type="scientific">Tamaricihabitans halophyticus</name>
    <dbReference type="NCBI Taxonomy" id="1262583"/>
    <lineage>
        <taxon>Bacteria</taxon>
        <taxon>Bacillati</taxon>
        <taxon>Actinomycetota</taxon>
        <taxon>Actinomycetes</taxon>
        <taxon>Pseudonocardiales</taxon>
        <taxon>Pseudonocardiaceae</taxon>
        <taxon>Tamaricihabitans</taxon>
    </lineage>
</organism>
<reference evidence="1 2" key="1">
    <citation type="submission" date="2019-03" db="EMBL/GenBank/DDBJ databases">
        <title>Genomic Encyclopedia of Type Strains, Phase IV (KMG-IV): sequencing the most valuable type-strain genomes for metagenomic binning, comparative biology and taxonomic classification.</title>
        <authorList>
            <person name="Goeker M."/>
        </authorList>
    </citation>
    <scope>NUCLEOTIDE SEQUENCE [LARGE SCALE GENOMIC DNA]</scope>
    <source>
        <strain evidence="1 2">DSM 45765</strain>
    </source>
</reference>
<comment type="caution">
    <text evidence="1">The sequence shown here is derived from an EMBL/GenBank/DDBJ whole genome shotgun (WGS) entry which is preliminary data.</text>
</comment>
<name>A0A4R2QS19_9PSEU</name>
<dbReference type="SUPFAM" id="SSF51735">
    <property type="entry name" value="NAD(P)-binding Rossmann-fold domains"/>
    <property type="match status" value="1"/>
</dbReference>
<dbReference type="EMBL" id="SLXQ01000006">
    <property type="protein sequence ID" value="TCP51894.1"/>
    <property type="molecule type" value="Genomic_DNA"/>
</dbReference>
<gene>
    <name evidence="1" type="ORF">EV191_10658</name>
</gene>
<proteinExistence type="predicted"/>
<sequence length="38" mass="3786">MPVRRVGEDIAHAASFLASESAGFVSGQVLCVAGGPKA</sequence>
<dbReference type="AlphaFoldDB" id="A0A4R2QS19"/>
<keyword evidence="2" id="KW-1185">Reference proteome</keyword>
<evidence type="ECO:0000313" key="2">
    <source>
        <dbReference type="Proteomes" id="UP000294911"/>
    </source>
</evidence>
<evidence type="ECO:0008006" key="3">
    <source>
        <dbReference type="Google" id="ProtNLM"/>
    </source>
</evidence>